<dbReference type="InterPro" id="IPR051907">
    <property type="entry name" value="DoxX-like_oxidoreductase"/>
</dbReference>
<feature type="transmembrane region" description="Helical" evidence="8">
    <location>
        <begin position="88"/>
        <end position="110"/>
    </location>
</feature>
<evidence type="ECO:0000256" key="6">
    <source>
        <dbReference type="ARBA" id="ARBA00023136"/>
    </source>
</evidence>
<dbReference type="PANTHER" id="PTHR33452">
    <property type="entry name" value="OXIDOREDUCTASE CATD-RELATED"/>
    <property type="match status" value="1"/>
</dbReference>
<feature type="transmembrane region" description="Helical" evidence="8">
    <location>
        <begin position="122"/>
        <end position="142"/>
    </location>
</feature>
<keyword evidence="4 8" id="KW-0812">Transmembrane</keyword>
<keyword evidence="5 8" id="KW-1133">Transmembrane helix</keyword>
<gene>
    <name evidence="9" type="ORF">GCM10011335_06320</name>
</gene>
<comment type="subcellular location">
    <subcellularLocation>
        <location evidence="1">Cell membrane</location>
        <topology evidence="1">Multi-pass membrane protein</topology>
    </subcellularLocation>
</comment>
<reference evidence="9" key="1">
    <citation type="journal article" date="2014" name="Int. J. Syst. Evol. Microbiol.">
        <title>Complete genome sequence of Corynebacterium casei LMG S-19264T (=DSM 44701T), isolated from a smear-ripened cheese.</title>
        <authorList>
            <consortium name="US DOE Joint Genome Institute (JGI-PGF)"/>
            <person name="Walter F."/>
            <person name="Albersmeier A."/>
            <person name="Kalinowski J."/>
            <person name="Ruckert C."/>
        </authorList>
    </citation>
    <scope>NUCLEOTIDE SEQUENCE</scope>
    <source>
        <strain evidence="9">CGMCC 1.15493</strain>
    </source>
</reference>
<dbReference type="GO" id="GO:0005886">
    <property type="term" value="C:plasma membrane"/>
    <property type="evidence" value="ECO:0007669"/>
    <property type="project" value="UniProtKB-SubCell"/>
</dbReference>
<protein>
    <recommendedName>
        <fullName evidence="11">DoxX family protein</fullName>
    </recommendedName>
</protein>
<reference evidence="9" key="2">
    <citation type="submission" date="2020-09" db="EMBL/GenBank/DDBJ databases">
        <authorList>
            <person name="Sun Q."/>
            <person name="Zhou Y."/>
        </authorList>
    </citation>
    <scope>NUCLEOTIDE SEQUENCE</scope>
    <source>
        <strain evidence="9">CGMCC 1.15493</strain>
    </source>
</reference>
<evidence type="ECO:0008006" key="11">
    <source>
        <dbReference type="Google" id="ProtNLM"/>
    </source>
</evidence>
<dbReference type="PANTHER" id="PTHR33452:SF1">
    <property type="entry name" value="INNER MEMBRANE PROTEIN YPHA-RELATED"/>
    <property type="match status" value="1"/>
</dbReference>
<dbReference type="AlphaFoldDB" id="A0A917D8B2"/>
<keyword evidence="3" id="KW-1003">Cell membrane</keyword>
<dbReference type="Proteomes" id="UP000613160">
    <property type="component" value="Unassembled WGS sequence"/>
</dbReference>
<comment type="similarity">
    <text evidence="2">Belongs to the DoxX family.</text>
</comment>
<dbReference type="InterPro" id="IPR032808">
    <property type="entry name" value="DoxX"/>
</dbReference>
<dbReference type="EMBL" id="BMJJ01000001">
    <property type="protein sequence ID" value="GGD06121.1"/>
    <property type="molecule type" value="Genomic_DNA"/>
</dbReference>
<evidence type="ECO:0000313" key="10">
    <source>
        <dbReference type="Proteomes" id="UP000613160"/>
    </source>
</evidence>
<feature type="transmembrane region" description="Helical" evidence="8">
    <location>
        <begin position="60"/>
        <end position="81"/>
    </location>
</feature>
<evidence type="ECO:0000313" key="9">
    <source>
        <dbReference type="EMBL" id="GGD06121.1"/>
    </source>
</evidence>
<evidence type="ECO:0000256" key="5">
    <source>
        <dbReference type="ARBA" id="ARBA00022989"/>
    </source>
</evidence>
<keyword evidence="6 8" id="KW-0472">Membrane</keyword>
<evidence type="ECO:0000256" key="7">
    <source>
        <dbReference type="SAM" id="MobiDB-lite"/>
    </source>
</evidence>
<dbReference type="Pfam" id="PF07681">
    <property type="entry name" value="DoxX"/>
    <property type="match status" value="1"/>
</dbReference>
<proteinExistence type="inferred from homology"/>
<organism evidence="9 10">
    <name type="scientific">Aureimonas glaciei</name>
    <dbReference type="NCBI Taxonomy" id="1776957"/>
    <lineage>
        <taxon>Bacteria</taxon>
        <taxon>Pseudomonadati</taxon>
        <taxon>Pseudomonadota</taxon>
        <taxon>Alphaproteobacteria</taxon>
        <taxon>Hyphomicrobiales</taxon>
        <taxon>Aurantimonadaceae</taxon>
        <taxon>Aureimonas</taxon>
    </lineage>
</organism>
<name>A0A917D8B2_9HYPH</name>
<dbReference type="RefSeq" id="WP_188849082.1">
    <property type="nucleotide sequence ID" value="NZ_BMJJ01000001.1"/>
</dbReference>
<evidence type="ECO:0000256" key="4">
    <source>
        <dbReference type="ARBA" id="ARBA00022692"/>
    </source>
</evidence>
<keyword evidence="10" id="KW-1185">Reference proteome</keyword>
<comment type="caution">
    <text evidence="9">The sequence shown here is derived from an EMBL/GenBank/DDBJ whole genome shotgun (WGS) entry which is preliminary data.</text>
</comment>
<evidence type="ECO:0000256" key="8">
    <source>
        <dbReference type="SAM" id="Phobius"/>
    </source>
</evidence>
<sequence>MTRFLRRADDLFGAVPPSIPLLALRLALAVPFYRSGLTKWDGFLQLSGGARYLFTTEFQLHLFGAAFAYPAPILAAHLAGIAEIVLPILLVLGLCTRLSALGLLAMTAVIQITIPDGWANFHLAWAAMALTLVTFGGGKIALDAFLSARSGRPGPTRSPGPTGAGPTPRADAR</sequence>
<evidence type="ECO:0000256" key="3">
    <source>
        <dbReference type="ARBA" id="ARBA00022475"/>
    </source>
</evidence>
<evidence type="ECO:0000256" key="2">
    <source>
        <dbReference type="ARBA" id="ARBA00006679"/>
    </source>
</evidence>
<evidence type="ECO:0000256" key="1">
    <source>
        <dbReference type="ARBA" id="ARBA00004651"/>
    </source>
</evidence>
<feature type="region of interest" description="Disordered" evidence="7">
    <location>
        <begin position="151"/>
        <end position="173"/>
    </location>
</feature>
<accession>A0A917D8B2</accession>